<evidence type="ECO:0000256" key="1">
    <source>
        <dbReference type="SAM" id="SignalP"/>
    </source>
</evidence>
<dbReference type="EMBL" id="JACSDZ010000005">
    <property type="protein sequence ID" value="KAF7403239.1"/>
    <property type="molecule type" value="Genomic_DNA"/>
</dbReference>
<dbReference type="Proteomes" id="UP000617340">
    <property type="component" value="Unassembled WGS sequence"/>
</dbReference>
<keyword evidence="3" id="KW-1185">Reference proteome</keyword>
<sequence>MLLLWIFKFLLLCLPTSNCYPIEEPTKFLLSTEELNVENIQRPSKLEQAQELLAQIGDTIRIGIGRFINTITLARNIIVYRAETIAAKNVASVITAKSELLDQGRKSLESFRYPSDIFTNTPKIRETVHLENESEQSLTEKTISLPFNDLLVNFFMPTPLLDRIKEEEKYGNTGNNLTGIGRALINGYENFSNFLNSALSSTQNFKKAVGENISETLDQIGEKLVGLQ</sequence>
<gene>
    <name evidence="2" type="ORF">HZH68_006033</name>
</gene>
<organism evidence="2 3">
    <name type="scientific">Vespula germanica</name>
    <name type="common">German yellow jacket</name>
    <name type="synonym">Paravespula germanica</name>
    <dbReference type="NCBI Taxonomy" id="30212"/>
    <lineage>
        <taxon>Eukaryota</taxon>
        <taxon>Metazoa</taxon>
        <taxon>Ecdysozoa</taxon>
        <taxon>Arthropoda</taxon>
        <taxon>Hexapoda</taxon>
        <taxon>Insecta</taxon>
        <taxon>Pterygota</taxon>
        <taxon>Neoptera</taxon>
        <taxon>Endopterygota</taxon>
        <taxon>Hymenoptera</taxon>
        <taxon>Apocrita</taxon>
        <taxon>Aculeata</taxon>
        <taxon>Vespoidea</taxon>
        <taxon>Vespidae</taxon>
        <taxon>Vespinae</taxon>
        <taxon>Vespula</taxon>
    </lineage>
</organism>
<reference evidence="2" key="1">
    <citation type="journal article" date="2020" name="G3 (Bethesda)">
        <title>High-Quality Assemblies for Three Invasive Social Wasps from the &lt;i&gt;Vespula&lt;/i&gt; Genus.</title>
        <authorList>
            <person name="Harrop T.W.R."/>
            <person name="Guhlin J."/>
            <person name="McLaughlin G.M."/>
            <person name="Permina E."/>
            <person name="Stockwell P."/>
            <person name="Gilligan J."/>
            <person name="Le Lec M.F."/>
            <person name="Gruber M.A.M."/>
            <person name="Quinn O."/>
            <person name="Lovegrove M."/>
            <person name="Duncan E.J."/>
            <person name="Remnant E.J."/>
            <person name="Van Eeckhoven J."/>
            <person name="Graham B."/>
            <person name="Knapp R.A."/>
            <person name="Langford K.W."/>
            <person name="Kronenberg Z."/>
            <person name="Press M.O."/>
            <person name="Eacker S.M."/>
            <person name="Wilson-Rankin E.E."/>
            <person name="Purcell J."/>
            <person name="Lester P.J."/>
            <person name="Dearden P.K."/>
        </authorList>
    </citation>
    <scope>NUCLEOTIDE SEQUENCE</scope>
    <source>
        <strain evidence="2">Linc-1</strain>
    </source>
</reference>
<protein>
    <submittedName>
        <fullName evidence="2">Uncharacterized protein</fullName>
    </submittedName>
</protein>
<comment type="caution">
    <text evidence="2">The sequence shown here is derived from an EMBL/GenBank/DDBJ whole genome shotgun (WGS) entry which is preliminary data.</text>
</comment>
<evidence type="ECO:0000313" key="2">
    <source>
        <dbReference type="EMBL" id="KAF7403239.1"/>
    </source>
</evidence>
<keyword evidence="1" id="KW-0732">Signal</keyword>
<dbReference type="AlphaFoldDB" id="A0A834KA20"/>
<proteinExistence type="predicted"/>
<feature type="chain" id="PRO_5032920675" evidence="1">
    <location>
        <begin position="20"/>
        <end position="228"/>
    </location>
</feature>
<name>A0A834KA20_VESGE</name>
<evidence type="ECO:0000313" key="3">
    <source>
        <dbReference type="Proteomes" id="UP000617340"/>
    </source>
</evidence>
<accession>A0A834KA20</accession>
<feature type="signal peptide" evidence="1">
    <location>
        <begin position="1"/>
        <end position="19"/>
    </location>
</feature>